<evidence type="ECO:0000313" key="2">
    <source>
        <dbReference type="Proteomes" id="UP000054485"/>
    </source>
</evidence>
<dbReference type="Proteomes" id="UP000054485">
    <property type="component" value="Unassembled WGS sequence"/>
</dbReference>
<keyword evidence="2" id="KW-1185">Reference proteome</keyword>
<sequence>MQKYKLDSQNRKHRAVAQVSHLLIEKLPMLTQVCQVHLKHSSSKRQKAGQPSAPAVSGVAAGLAKVDEAKAATTARTIEEETRIICESCDLGSDDFEEDSRRTAGFYVLKTL</sequence>
<reference evidence="2" key="2">
    <citation type="submission" date="2015-01" db="EMBL/GenBank/DDBJ databases">
        <title>Evolutionary Origins and Diversification of the Mycorrhizal Mutualists.</title>
        <authorList>
            <consortium name="DOE Joint Genome Institute"/>
            <consortium name="Mycorrhizal Genomics Consortium"/>
            <person name="Kohler A."/>
            <person name="Kuo A."/>
            <person name="Nagy L.G."/>
            <person name="Floudas D."/>
            <person name="Copeland A."/>
            <person name="Barry K.W."/>
            <person name="Cichocki N."/>
            <person name="Veneault-Fourrey C."/>
            <person name="LaButti K."/>
            <person name="Lindquist E.A."/>
            <person name="Lipzen A."/>
            <person name="Lundell T."/>
            <person name="Morin E."/>
            <person name="Murat C."/>
            <person name="Riley R."/>
            <person name="Ohm R."/>
            <person name="Sun H."/>
            <person name="Tunlid A."/>
            <person name="Henrissat B."/>
            <person name="Grigoriev I.V."/>
            <person name="Hibbett D.S."/>
            <person name="Martin F."/>
        </authorList>
    </citation>
    <scope>NUCLEOTIDE SEQUENCE [LARGE SCALE GENOMIC DNA]</scope>
    <source>
        <strain evidence="2">UH-Slu-Lm8-n1</strain>
    </source>
</reference>
<dbReference type="HOGENOM" id="CLU_2147538_0_0_1"/>
<dbReference type="AlphaFoldDB" id="A0A0D0B001"/>
<proteinExistence type="predicted"/>
<dbReference type="InParanoid" id="A0A0D0B001"/>
<evidence type="ECO:0000313" key="1">
    <source>
        <dbReference type="EMBL" id="KIK43339.1"/>
    </source>
</evidence>
<dbReference type="EMBL" id="KN835215">
    <property type="protein sequence ID" value="KIK43339.1"/>
    <property type="molecule type" value="Genomic_DNA"/>
</dbReference>
<gene>
    <name evidence="1" type="ORF">CY34DRAFT_717222</name>
</gene>
<organism evidence="1 2">
    <name type="scientific">Suillus luteus UH-Slu-Lm8-n1</name>
    <dbReference type="NCBI Taxonomy" id="930992"/>
    <lineage>
        <taxon>Eukaryota</taxon>
        <taxon>Fungi</taxon>
        <taxon>Dikarya</taxon>
        <taxon>Basidiomycota</taxon>
        <taxon>Agaricomycotina</taxon>
        <taxon>Agaricomycetes</taxon>
        <taxon>Agaricomycetidae</taxon>
        <taxon>Boletales</taxon>
        <taxon>Suillineae</taxon>
        <taxon>Suillaceae</taxon>
        <taxon>Suillus</taxon>
    </lineage>
</organism>
<protein>
    <submittedName>
        <fullName evidence="1">Unplaced genomic scaffold CY34scaffold_84, whole genome shotgun sequence</fullName>
    </submittedName>
</protein>
<accession>A0A0D0B001</accession>
<name>A0A0D0B001_9AGAM</name>
<reference evidence="1 2" key="1">
    <citation type="submission" date="2014-04" db="EMBL/GenBank/DDBJ databases">
        <authorList>
            <consortium name="DOE Joint Genome Institute"/>
            <person name="Kuo A."/>
            <person name="Ruytinx J."/>
            <person name="Rineau F."/>
            <person name="Colpaert J."/>
            <person name="Kohler A."/>
            <person name="Nagy L.G."/>
            <person name="Floudas D."/>
            <person name="Copeland A."/>
            <person name="Barry K.W."/>
            <person name="Cichocki N."/>
            <person name="Veneault-Fourrey C."/>
            <person name="LaButti K."/>
            <person name="Lindquist E.A."/>
            <person name="Lipzen A."/>
            <person name="Lundell T."/>
            <person name="Morin E."/>
            <person name="Murat C."/>
            <person name="Sun H."/>
            <person name="Tunlid A."/>
            <person name="Henrissat B."/>
            <person name="Grigoriev I.V."/>
            <person name="Hibbett D.S."/>
            <person name="Martin F."/>
            <person name="Nordberg H.P."/>
            <person name="Cantor M.N."/>
            <person name="Hua S.X."/>
        </authorList>
    </citation>
    <scope>NUCLEOTIDE SEQUENCE [LARGE SCALE GENOMIC DNA]</scope>
    <source>
        <strain evidence="1 2">UH-Slu-Lm8-n1</strain>
    </source>
</reference>